<sequence>MESHEKDLRSAVESDEQRQAIQNDYRAAGLTAREVVLLDYAVKLTKNPQGVSRADLDALRDLGYTDEQLVDAVQCVGYFNFINRVLDGLGVDPEPGMRYAGPAA</sequence>
<dbReference type="KEGG" id="uli:ETAA1_33330"/>
<accession>A0A517XV40</accession>
<dbReference type="Gene3D" id="1.20.1290.10">
    <property type="entry name" value="AhpD-like"/>
    <property type="match status" value="1"/>
</dbReference>
<gene>
    <name evidence="1" type="ORF">ETAA1_33330</name>
</gene>
<protein>
    <recommendedName>
        <fullName evidence="3">Peroxidase</fullName>
    </recommendedName>
</protein>
<dbReference type="AlphaFoldDB" id="A0A517XV40"/>
<dbReference type="OrthoDB" id="122912at2"/>
<name>A0A517XV40_9BACT</name>
<dbReference type="PANTHER" id="PTHR35446:SF2">
    <property type="entry name" value="CARBOXYMUCONOLACTONE DECARBOXYLASE-LIKE DOMAIN-CONTAINING PROTEIN"/>
    <property type="match status" value="1"/>
</dbReference>
<dbReference type="Proteomes" id="UP000319576">
    <property type="component" value="Chromosome"/>
</dbReference>
<dbReference type="RefSeq" id="WP_145240253.1">
    <property type="nucleotide sequence ID" value="NZ_CP036273.1"/>
</dbReference>
<dbReference type="SUPFAM" id="SSF69118">
    <property type="entry name" value="AhpD-like"/>
    <property type="match status" value="1"/>
</dbReference>
<keyword evidence="2" id="KW-1185">Reference proteome</keyword>
<organism evidence="1 2">
    <name type="scientific">Urbifossiella limnaea</name>
    <dbReference type="NCBI Taxonomy" id="2528023"/>
    <lineage>
        <taxon>Bacteria</taxon>
        <taxon>Pseudomonadati</taxon>
        <taxon>Planctomycetota</taxon>
        <taxon>Planctomycetia</taxon>
        <taxon>Gemmatales</taxon>
        <taxon>Gemmataceae</taxon>
        <taxon>Urbifossiella</taxon>
    </lineage>
</organism>
<evidence type="ECO:0000313" key="1">
    <source>
        <dbReference type="EMBL" id="QDU21366.1"/>
    </source>
</evidence>
<evidence type="ECO:0008006" key="3">
    <source>
        <dbReference type="Google" id="ProtNLM"/>
    </source>
</evidence>
<dbReference type="PANTHER" id="PTHR35446">
    <property type="entry name" value="SI:CH211-175M2.5"/>
    <property type="match status" value="1"/>
</dbReference>
<dbReference type="InterPro" id="IPR029032">
    <property type="entry name" value="AhpD-like"/>
</dbReference>
<dbReference type="EMBL" id="CP036273">
    <property type="protein sequence ID" value="QDU21366.1"/>
    <property type="molecule type" value="Genomic_DNA"/>
</dbReference>
<reference evidence="1 2" key="1">
    <citation type="submission" date="2019-02" db="EMBL/GenBank/DDBJ databases">
        <title>Deep-cultivation of Planctomycetes and their phenomic and genomic characterization uncovers novel biology.</title>
        <authorList>
            <person name="Wiegand S."/>
            <person name="Jogler M."/>
            <person name="Boedeker C."/>
            <person name="Pinto D."/>
            <person name="Vollmers J."/>
            <person name="Rivas-Marin E."/>
            <person name="Kohn T."/>
            <person name="Peeters S.H."/>
            <person name="Heuer A."/>
            <person name="Rast P."/>
            <person name="Oberbeckmann S."/>
            <person name="Bunk B."/>
            <person name="Jeske O."/>
            <person name="Meyerdierks A."/>
            <person name="Storesund J.E."/>
            <person name="Kallscheuer N."/>
            <person name="Luecker S."/>
            <person name="Lage O.M."/>
            <person name="Pohl T."/>
            <person name="Merkel B.J."/>
            <person name="Hornburger P."/>
            <person name="Mueller R.-W."/>
            <person name="Bruemmer F."/>
            <person name="Labrenz M."/>
            <person name="Spormann A.M."/>
            <person name="Op den Camp H."/>
            <person name="Overmann J."/>
            <person name="Amann R."/>
            <person name="Jetten M.S.M."/>
            <person name="Mascher T."/>
            <person name="Medema M.H."/>
            <person name="Devos D.P."/>
            <person name="Kaster A.-K."/>
            <person name="Ovreas L."/>
            <person name="Rohde M."/>
            <person name="Galperin M.Y."/>
            <person name="Jogler C."/>
        </authorList>
    </citation>
    <scope>NUCLEOTIDE SEQUENCE [LARGE SCALE GENOMIC DNA]</scope>
    <source>
        <strain evidence="1 2">ETA_A1</strain>
    </source>
</reference>
<proteinExistence type="predicted"/>
<evidence type="ECO:0000313" key="2">
    <source>
        <dbReference type="Proteomes" id="UP000319576"/>
    </source>
</evidence>